<organism evidence="1 2">
    <name type="scientific">Ectothiorhodospira haloalkaliphila</name>
    <dbReference type="NCBI Taxonomy" id="421628"/>
    <lineage>
        <taxon>Bacteria</taxon>
        <taxon>Pseudomonadati</taxon>
        <taxon>Pseudomonadota</taxon>
        <taxon>Gammaproteobacteria</taxon>
        <taxon>Chromatiales</taxon>
        <taxon>Ectothiorhodospiraceae</taxon>
        <taxon>Ectothiorhodospira</taxon>
    </lineage>
</organism>
<reference evidence="1 2" key="1">
    <citation type="journal article" date="2014" name="J Genomics">
        <title>Draft Genome Sequence of the Extremely Halophilic Phototrophic Purple Sulfur Bacterium Halorhodospira halochloris.</title>
        <authorList>
            <person name="Singh K.S."/>
            <person name="Kirksey J."/>
            <person name="Hoff W.D."/>
            <person name="Deole R."/>
        </authorList>
    </citation>
    <scope>NUCLEOTIDE SEQUENCE [LARGE SCALE GENOMIC DNA]</scope>
    <source>
        <strain evidence="1 2">A</strain>
    </source>
</reference>
<dbReference type="SUPFAM" id="SSF54913">
    <property type="entry name" value="GlnB-like"/>
    <property type="match status" value="1"/>
</dbReference>
<name>W8KIA9_9GAMM</name>
<dbReference type="RefSeq" id="WP_025281999.1">
    <property type="nucleotide sequence ID" value="NZ_CP007268.1"/>
</dbReference>
<dbReference type="KEGG" id="hhc:M911_10610"/>
<evidence type="ECO:0008006" key="3">
    <source>
        <dbReference type="Google" id="ProtNLM"/>
    </source>
</evidence>
<dbReference type="HOGENOM" id="CLU_159089_1_0_6"/>
<dbReference type="InterPro" id="IPR011322">
    <property type="entry name" value="N-reg_PII-like_a/b"/>
</dbReference>
<evidence type="ECO:0000313" key="2">
    <source>
        <dbReference type="Proteomes" id="UP000019442"/>
    </source>
</evidence>
<protein>
    <recommendedName>
        <fullName evidence="3">Nitrogen regulatory protein P-II</fullName>
    </recommendedName>
</protein>
<proteinExistence type="predicted"/>
<dbReference type="AlphaFoldDB" id="W8KIA9"/>
<dbReference type="Proteomes" id="UP000019442">
    <property type="component" value="Chromosome"/>
</dbReference>
<dbReference type="OrthoDB" id="7063480at2"/>
<gene>
    <name evidence="1" type="ORF">M911_10610</name>
</gene>
<keyword evidence="2" id="KW-1185">Reference proteome</keyword>
<dbReference type="InterPro" id="IPR015867">
    <property type="entry name" value="N-reg_PII/ATP_PRibTrfase_C"/>
</dbReference>
<accession>W8KIA9</accession>
<dbReference type="EMBL" id="CP007268">
    <property type="protein sequence ID" value="AHK79529.1"/>
    <property type="molecule type" value="Genomic_DNA"/>
</dbReference>
<reference evidence="2" key="2">
    <citation type="submission" date="2014-02" db="EMBL/GenBank/DDBJ databases">
        <title>Draft Genome Sequence of extremely halophilic bacteria Halorhodospira halochloris.</title>
        <authorList>
            <person name="Singh K.S."/>
        </authorList>
    </citation>
    <scope>NUCLEOTIDE SEQUENCE [LARGE SCALE GENOMIC DNA]</scope>
    <source>
        <strain evidence="2">A</strain>
    </source>
</reference>
<sequence>MEQSATTSLLIAIVTDDVSDKALDIADRSGISGATMVPASGIGSPPIKTFFGLTFQSAMTLMFWIADTEVANRTALQLRDELNLDSPRQGLALTLPVDQLYGLNINQTQTPPTPP</sequence>
<evidence type="ECO:0000313" key="1">
    <source>
        <dbReference type="EMBL" id="AHK79529.1"/>
    </source>
</evidence>
<dbReference type="Gene3D" id="3.30.70.120">
    <property type="match status" value="1"/>
</dbReference>